<gene>
    <name evidence="3" type="ORF">DUI87_04017</name>
</gene>
<dbReference type="Gene3D" id="1.10.1200.30">
    <property type="match status" value="1"/>
</dbReference>
<dbReference type="InterPro" id="IPR008916">
    <property type="entry name" value="Retrov_capsid_C"/>
</dbReference>
<feature type="region of interest" description="Disordered" evidence="1">
    <location>
        <begin position="64"/>
        <end position="107"/>
    </location>
</feature>
<dbReference type="SUPFAM" id="SSF47353">
    <property type="entry name" value="Retrovirus capsid dimerization domain-like"/>
    <property type="match status" value="1"/>
</dbReference>
<dbReference type="Proteomes" id="UP000269221">
    <property type="component" value="Unassembled WGS sequence"/>
</dbReference>
<dbReference type="InterPro" id="IPR045345">
    <property type="entry name" value="Gag_p24_C"/>
</dbReference>
<dbReference type="AlphaFoldDB" id="A0A3M0LJW5"/>
<organism evidence="3 4">
    <name type="scientific">Hirundo rustica rustica</name>
    <dbReference type="NCBI Taxonomy" id="333673"/>
    <lineage>
        <taxon>Eukaryota</taxon>
        <taxon>Metazoa</taxon>
        <taxon>Chordata</taxon>
        <taxon>Craniata</taxon>
        <taxon>Vertebrata</taxon>
        <taxon>Euteleostomi</taxon>
        <taxon>Archelosauria</taxon>
        <taxon>Archosauria</taxon>
        <taxon>Dinosauria</taxon>
        <taxon>Saurischia</taxon>
        <taxon>Theropoda</taxon>
        <taxon>Coelurosauria</taxon>
        <taxon>Aves</taxon>
        <taxon>Neognathae</taxon>
        <taxon>Neoaves</taxon>
        <taxon>Telluraves</taxon>
        <taxon>Australaves</taxon>
        <taxon>Passeriformes</taxon>
        <taxon>Sylvioidea</taxon>
        <taxon>Hirundinidae</taxon>
        <taxon>Hirundo</taxon>
    </lineage>
</organism>
<comment type="caution">
    <text evidence="3">The sequence shown here is derived from an EMBL/GenBank/DDBJ whole genome shotgun (WGS) entry which is preliminary data.</text>
</comment>
<evidence type="ECO:0000313" key="3">
    <source>
        <dbReference type="EMBL" id="RMC19407.1"/>
    </source>
</evidence>
<dbReference type="Pfam" id="PF19317">
    <property type="entry name" value="Gag_p24_C"/>
    <property type="match status" value="1"/>
</dbReference>
<feature type="domain" description="Retroviral nucleocapsid Gag protein p24 C-terminal" evidence="2">
    <location>
        <begin position="17"/>
        <end position="69"/>
    </location>
</feature>
<proteinExistence type="predicted"/>
<sequence>MRSGSQGILPTTELESKRSYAIIKQLPSEGFLQFVEQLRDQVERQIEYPVAQVEVLKEMAQNNANEACRRGDPGPTSTPSTYSHTNHRCMYKESRTPQRARKEANAD</sequence>
<accession>A0A3M0LJW5</accession>
<dbReference type="EMBL" id="QRBI01000095">
    <property type="protein sequence ID" value="RMC19407.1"/>
    <property type="molecule type" value="Genomic_DNA"/>
</dbReference>
<dbReference type="OrthoDB" id="9906216at2759"/>
<reference evidence="3 4" key="1">
    <citation type="submission" date="2018-07" db="EMBL/GenBank/DDBJ databases">
        <title>A high quality draft genome assembly of the barn swallow (H. rustica rustica).</title>
        <authorList>
            <person name="Formenti G."/>
            <person name="Chiara M."/>
            <person name="Poveda L."/>
            <person name="Francoijs K.-J."/>
            <person name="Bonisoli-Alquati A."/>
            <person name="Canova L."/>
            <person name="Gianfranceschi L."/>
            <person name="Horner D.S."/>
            <person name="Saino N."/>
        </authorList>
    </citation>
    <scope>NUCLEOTIDE SEQUENCE [LARGE SCALE GENOMIC DNA]</scope>
    <source>
        <strain evidence="3">Chelidonia</strain>
        <tissue evidence="3">Blood</tissue>
    </source>
</reference>
<keyword evidence="4" id="KW-1185">Reference proteome</keyword>
<name>A0A3M0LJW5_HIRRU</name>
<feature type="compositionally biased region" description="Basic and acidic residues" evidence="1">
    <location>
        <begin position="90"/>
        <end position="107"/>
    </location>
</feature>
<protein>
    <recommendedName>
        <fullName evidence="2">Retroviral nucleocapsid Gag protein p24 C-terminal domain-containing protein</fullName>
    </recommendedName>
</protein>
<feature type="compositionally biased region" description="Polar residues" evidence="1">
    <location>
        <begin position="75"/>
        <end position="84"/>
    </location>
</feature>
<evidence type="ECO:0000313" key="4">
    <source>
        <dbReference type="Proteomes" id="UP000269221"/>
    </source>
</evidence>
<evidence type="ECO:0000259" key="2">
    <source>
        <dbReference type="Pfam" id="PF19317"/>
    </source>
</evidence>
<evidence type="ECO:0000256" key="1">
    <source>
        <dbReference type="SAM" id="MobiDB-lite"/>
    </source>
</evidence>